<evidence type="ECO:0000256" key="4">
    <source>
        <dbReference type="PROSITE-ProRule" id="PRU00024"/>
    </source>
</evidence>
<evidence type="ECO:0000313" key="9">
    <source>
        <dbReference type="Proteomes" id="UP000051574"/>
    </source>
</evidence>
<dbReference type="SUPFAM" id="SSF57850">
    <property type="entry name" value="RING/U-box"/>
    <property type="match status" value="1"/>
</dbReference>
<dbReference type="PROSITE" id="PS50119">
    <property type="entry name" value="ZF_BBOX"/>
    <property type="match status" value="1"/>
</dbReference>
<feature type="domain" description="B box-type" evidence="7">
    <location>
        <begin position="181"/>
        <end position="228"/>
    </location>
</feature>
<reference evidence="8 9" key="1">
    <citation type="submission" date="2015-09" db="EMBL/GenBank/DDBJ databases">
        <title>Draft genome of the scarab beetle Oryctes borbonicus.</title>
        <authorList>
            <person name="Meyer J.M."/>
            <person name="Markov G.V."/>
            <person name="Baskaran P."/>
            <person name="Herrmann M."/>
            <person name="Sommer R.J."/>
            <person name="Roedelsperger C."/>
        </authorList>
    </citation>
    <scope>NUCLEOTIDE SEQUENCE [LARGE SCALE GENOMIC DNA]</scope>
    <source>
        <strain evidence="8">OB123</strain>
        <tissue evidence="8">Whole animal</tissue>
    </source>
</reference>
<dbReference type="PANTHER" id="PTHR25462:SF291">
    <property type="entry name" value="E3 UBIQUITIN-PROTEIN LIGASE TRIM45"/>
    <property type="match status" value="1"/>
</dbReference>
<dbReference type="AlphaFoldDB" id="A0A0T6BGN8"/>
<protein>
    <submittedName>
        <fullName evidence="8">Zinc finger protein</fullName>
    </submittedName>
</protein>
<dbReference type="Gene3D" id="3.30.160.60">
    <property type="entry name" value="Classic Zinc Finger"/>
    <property type="match status" value="1"/>
</dbReference>
<dbReference type="Pfam" id="PF13445">
    <property type="entry name" value="zf-RING_UBOX"/>
    <property type="match status" value="1"/>
</dbReference>
<dbReference type="PROSITE" id="PS00518">
    <property type="entry name" value="ZF_RING_1"/>
    <property type="match status" value="1"/>
</dbReference>
<dbReference type="Gene3D" id="3.30.40.10">
    <property type="entry name" value="Zinc/RING finger domain, C3HC4 (zinc finger)"/>
    <property type="match status" value="1"/>
</dbReference>
<dbReference type="InterPro" id="IPR013083">
    <property type="entry name" value="Znf_RING/FYVE/PHD"/>
</dbReference>
<dbReference type="InterPro" id="IPR017907">
    <property type="entry name" value="Znf_RING_CS"/>
</dbReference>
<evidence type="ECO:0000259" key="7">
    <source>
        <dbReference type="PROSITE" id="PS50119"/>
    </source>
</evidence>
<dbReference type="GO" id="GO:0005654">
    <property type="term" value="C:nucleoplasm"/>
    <property type="evidence" value="ECO:0007669"/>
    <property type="project" value="TreeGrafter"/>
</dbReference>
<feature type="compositionally biased region" description="Polar residues" evidence="5">
    <location>
        <begin position="24"/>
        <end position="34"/>
    </location>
</feature>
<dbReference type="PANTHER" id="PTHR25462">
    <property type="entry name" value="BONUS, ISOFORM C-RELATED"/>
    <property type="match status" value="1"/>
</dbReference>
<dbReference type="SMART" id="SM00184">
    <property type="entry name" value="RING"/>
    <property type="match status" value="1"/>
</dbReference>
<comment type="caution">
    <text evidence="8">The sequence shown here is derived from an EMBL/GenBank/DDBJ whole genome shotgun (WGS) entry which is preliminary data.</text>
</comment>
<evidence type="ECO:0000313" key="8">
    <source>
        <dbReference type="EMBL" id="KRT86458.1"/>
    </source>
</evidence>
<evidence type="ECO:0000256" key="2">
    <source>
        <dbReference type="ARBA" id="ARBA00022771"/>
    </source>
</evidence>
<feature type="domain" description="RING-type" evidence="6">
    <location>
        <begin position="73"/>
        <end position="115"/>
    </location>
</feature>
<dbReference type="InterPro" id="IPR027370">
    <property type="entry name" value="Znf-RING_euk"/>
</dbReference>
<accession>A0A0T6BGN8</accession>
<dbReference type="PROSITE" id="PS50089">
    <property type="entry name" value="ZF_RING_2"/>
    <property type="match status" value="1"/>
</dbReference>
<dbReference type="EMBL" id="LJIG01000482">
    <property type="protein sequence ID" value="KRT86458.1"/>
    <property type="molecule type" value="Genomic_DNA"/>
</dbReference>
<evidence type="ECO:0000256" key="3">
    <source>
        <dbReference type="ARBA" id="ARBA00022833"/>
    </source>
</evidence>
<evidence type="ECO:0000259" key="6">
    <source>
        <dbReference type="PROSITE" id="PS50089"/>
    </source>
</evidence>
<dbReference type="GO" id="GO:0061630">
    <property type="term" value="F:ubiquitin protein ligase activity"/>
    <property type="evidence" value="ECO:0007669"/>
    <property type="project" value="TreeGrafter"/>
</dbReference>
<gene>
    <name evidence="8" type="ORF">AMK59_1706</name>
</gene>
<evidence type="ECO:0000256" key="5">
    <source>
        <dbReference type="SAM" id="MobiDB-lite"/>
    </source>
</evidence>
<dbReference type="OrthoDB" id="264520at2759"/>
<keyword evidence="1" id="KW-0479">Metal-binding</keyword>
<proteinExistence type="predicted"/>
<keyword evidence="9" id="KW-1185">Reference proteome</keyword>
<evidence type="ECO:0000256" key="1">
    <source>
        <dbReference type="ARBA" id="ARBA00022723"/>
    </source>
</evidence>
<keyword evidence="2 4" id="KW-0863">Zinc-finger</keyword>
<keyword evidence="3" id="KW-0862">Zinc</keyword>
<dbReference type="GO" id="GO:0008270">
    <property type="term" value="F:zinc ion binding"/>
    <property type="evidence" value="ECO:0007669"/>
    <property type="project" value="UniProtKB-KW"/>
</dbReference>
<dbReference type="Proteomes" id="UP000051574">
    <property type="component" value="Unassembled WGS sequence"/>
</dbReference>
<name>A0A0T6BGN8_9SCAR</name>
<feature type="compositionally biased region" description="Polar residues" evidence="5">
    <location>
        <begin position="125"/>
        <end position="134"/>
    </location>
</feature>
<sequence>MMEIEQISYIFGSFARRRQSQEVVSTHRSSSQPKISHDRSRSAPHTSKNLIEFPLQRAKSACHYASEQMKFKCPLCRNLFVEPRVLPCLHTFCTPCLQKLADNSNEVELQAPHQRDDTGCARGPPTSNGHSGPTSERHTTKTITCCICTSCFELFADSIKGFPPNYMLQHRMVLATLNSRSTKLLCDLCTNDTIATCRCSECAISLCQECADNHGRQRNYVHHEVLRLEEARRRGITKVRRQIMCPSHPDNELSIFCSSCCQVSKYSISSFFLRLPYLYYCTHTNEVMYSPSNPFWRLVVR</sequence>
<dbReference type="InterPro" id="IPR047153">
    <property type="entry name" value="TRIM45/56/19-like"/>
</dbReference>
<feature type="region of interest" description="Disordered" evidence="5">
    <location>
        <begin position="112"/>
        <end position="138"/>
    </location>
</feature>
<feature type="region of interest" description="Disordered" evidence="5">
    <location>
        <begin position="24"/>
        <end position="49"/>
    </location>
</feature>
<organism evidence="8 9">
    <name type="scientific">Oryctes borbonicus</name>
    <dbReference type="NCBI Taxonomy" id="1629725"/>
    <lineage>
        <taxon>Eukaryota</taxon>
        <taxon>Metazoa</taxon>
        <taxon>Ecdysozoa</taxon>
        <taxon>Arthropoda</taxon>
        <taxon>Hexapoda</taxon>
        <taxon>Insecta</taxon>
        <taxon>Pterygota</taxon>
        <taxon>Neoptera</taxon>
        <taxon>Endopterygota</taxon>
        <taxon>Coleoptera</taxon>
        <taxon>Polyphaga</taxon>
        <taxon>Scarabaeiformia</taxon>
        <taxon>Scarabaeidae</taxon>
        <taxon>Dynastinae</taxon>
        <taxon>Oryctes</taxon>
    </lineage>
</organism>
<dbReference type="InterPro" id="IPR001841">
    <property type="entry name" value="Znf_RING"/>
</dbReference>
<dbReference type="InterPro" id="IPR000315">
    <property type="entry name" value="Znf_B-box"/>
</dbReference>